<name>A0AAV8ZPU1_9CUCU</name>
<dbReference type="Proteomes" id="UP001162156">
    <property type="component" value="Unassembled WGS sequence"/>
</dbReference>
<dbReference type="AlphaFoldDB" id="A0AAV8ZPU1"/>
<keyword evidence="2" id="KW-1185">Reference proteome</keyword>
<proteinExistence type="predicted"/>
<evidence type="ECO:0000313" key="2">
    <source>
        <dbReference type="Proteomes" id="UP001162156"/>
    </source>
</evidence>
<protein>
    <submittedName>
        <fullName evidence="1">Uncharacterized protein</fullName>
    </submittedName>
</protein>
<sequence length="76" mass="8875">MLRRNKLTYKLWKNRWMIISIILMIFLMTSLFLYGTMVGAGLCSAASWTHSYNSPCPKTFYFFPGINLARSSRLPF</sequence>
<organism evidence="1 2">
    <name type="scientific">Rhamnusium bicolor</name>
    <dbReference type="NCBI Taxonomy" id="1586634"/>
    <lineage>
        <taxon>Eukaryota</taxon>
        <taxon>Metazoa</taxon>
        <taxon>Ecdysozoa</taxon>
        <taxon>Arthropoda</taxon>
        <taxon>Hexapoda</taxon>
        <taxon>Insecta</taxon>
        <taxon>Pterygota</taxon>
        <taxon>Neoptera</taxon>
        <taxon>Endopterygota</taxon>
        <taxon>Coleoptera</taxon>
        <taxon>Polyphaga</taxon>
        <taxon>Cucujiformia</taxon>
        <taxon>Chrysomeloidea</taxon>
        <taxon>Cerambycidae</taxon>
        <taxon>Lepturinae</taxon>
        <taxon>Rhagiini</taxon>
        <taxon>Rhamnusium</taxon>
    </lineage>
</organism>
<reference evidence="1" key="1">
    <citation type="journal article" date="2023" name="Insect Mol. Biol.">
        <title>Genome sequencing provides insights into the evolution of gene families encoding plant cell wall-degrading enzymes in longhorned beetles.</title>
        <authorList>
            <person name="Shin N.R."/>
            <person name="Okamura Y."/>
            <person name="Kirsch R."/>
            <person name="Pauchet Y."/>
        </authorList>
    </citation>
    <scope>NUCLEOTIDE SEQUENCE</scope>
    <source>
        <strain evidence="1">RBIC_L_NR</strain>
    </source>
</reference>
<dbReference type="EMBL" id="JANEYF010000880">
    <property type="protein sequence ID" value="KAJ8967262.1"/>
    <property type="molecule type" value="Genomic_DNA"/>
</dbReference>
<comment type="caution">
    <text evidence="1">The sequence shown here is derived from an EMBL/GenBank/DDBJ whole genome shotgun (WGS) entry which is preliminary data.</text>
</comment>
<evidence type="ECO:0000313" key="1">
    <source>
        <dbReference type="EMBL" id="KAJ8967262.1"/>
    </source>
</evidence>
<gene>
    <name evidence="1" type="ORF">NQ314_002990</name>
</gene>
<accession>A0AAV8ZPU1</accession>